<reference evidence="4" key="1">
    <citation type="journal article" date="2017" name="Nat. Microbiol.">
        <title>Global analysis of biosynthetic gene clusters reveals vast potential of secondary metabolite production in Penicillium species.</title>
        <authorList>
            <person name="Nielsen J.C."/>
            <person name="Grijseels S."/>
            <person name="Prigent S."/>
            <person name="Ji B."/>
            <person name="Dainat J."/>
            <person name="Nielsen K.F."/>
            <person name="Frisvad J.C."/>
            <person name="Workman M."/>
            <person name="Nielsen J."/>
        </authorList>
    </citation>
    <scope>NUCLEOTIDE SEQUENCE [LARGE SCALE GENOMIC DNA]</scope>
    <source>
        <strain evidence="4">IBT 31321</strain>
    </source>
</reference>
<dbReference type="Pfam" id="PF22980">
    <property type="entry name" value="Myb_DNA-bind_8"/>
    <property type="match status" value="1"/>
</dbReference>
<comment type="caution">
    <text evidence="3">The sequence shown here is derived from an EMBL/GenBank/DDBJ whole genome shotgun (WGS) entry which is preliminary data.</text>
</comment>
<feature type="compositionally biased region" description="Basic and acidic residues" evidence="1">
    <location>
        <begin position="80"/>
        <end position="92"/>
    </location>
</feature>
<gene>
    <name evidence="3" type="ORF">PENCOP_c007G02382</name>
</gene>
<dbReference type="InterPro" id="IPR054505">
    <property type="entry name" value="Myb_DNA-bind_8"/>
</dbReference>
<proteinExistence type="predicted"/>
<dbReference type="STRING" id="36646.A0A1V6UL62"/>
<dbReference type="EMBL" id="MDDG01000007">
    <property type="protein sequence ID" value="OQE39154.1"/>
    <property type="molecule type" value="Genomic_DNA"/>
</dbReference>
<feature type="region of interest" description="Disordered" evidence="1">
    <location>
        <begin position="1"/>
        <end position="24"/>
    </location>
</feature>
<evidence type="ECO:0000259" key="2">
    <source>
        <dbReference type="Pfam" id="PF22980"/>
    </source>
</evidence>
<evidence type="ECO:0000313" key="4">
    <source>
        <dbReference type="Proteomes" id="UP000191500"/>
    </source>
</evidence>
<feature type="region of interest" description="Disordered" evidence="1">
    <location>
        <begin position="80"/>
        <end position="99"/>
    </location>
</feature>
<protein>
    <recommendedName>
        <fullName evidence="2">Myb-like DNA-binding domain-containing protein</fullName>
    </recommendedName>
</protein>
<keyword evidence="4" id="KW-1185">Reference proteome</keyword>
<organism evidence="3 4">
    <name type="scientific">Penicillium coprophilum</name>
    <dbReference type="NCBI Taxonomy" id="36646"/>
    <lineage>
        <taxon>Eukaryota</taxon>
        <taxon>Fungi</taxon>
        <taxon>Dikarya</taxon>
        <taxon>Ascomycota</taxon>
        <taxon>Pezizomycotina</taxon>
        <taxon>Eurotiomycetes</taxon>
        <taxon>Eurotiomycetidae</taxon>
        <taxon>Eurotiales</taxon>
        <taxon>Aspergillaceae</taxon>
        <taxon>Penicillium</taxon>
    </lineage>
</organism>
<accession>A0A1V6UL62</accession>
<evidence type="ECO:0000256" key="1">
    <source>
        <dbReference type="SAM" id="MobiDB-lite"/>
    </source>
</evidence>
<feature type="domain" description="Myb-like DNA-binding" evidence="2">
    <location>
        <begin position="29"/>
        <end position="70"/>
    </location>
</feature>
<name>A0A1V6UL62_9EURO</name>
<evidence type="ECO:0000313" key="3">
    <source>
        <dbReference type="EMBL" id="OQE39154.1"/>
    </source>
</evidence>
<dbReference type="AlphaFoldDB" id="A0A1V6UL62"/>
<dbReference type="Proteomes" id="UP000191500">
    <property type="component" value="Unassembled WGS sequence"/>
</dbReference>
<sequence length="99" mass="10783">MSSNEVTKATPTKKAVTKPTTDTSSGLLKERLEFVLTCIEVTGTKIDFPAVAQHYGISTNAAKKRLRRAKDCVAKLAEAREAAQQDENKAVETTEDEEA</sequence>
<feature type="compositionally biased region" description="Low complexity" evidence="1">
    <location>
        <begin position="1"/>
        <end position="21"/>
    </location>
</feature>